<dbReference type="PROSITE" id="PS51192">
    <property type="entry name" value="HELICASE_ATP_BIND_1"/>
    <property type="match status" value="1"/>
</dbReference>
<dbReference type="GO" id="GO:0008094">
    <property type="term" value="F:ATP-dependent activity, acting on DNA"/>
    <property type="evidence" value="ECO:0007669"/>
    <property type="project" value="TreeGrafter"/>
</dbReference>
<accession>A0A9W9TDP8</accession>
<organism evidence="8 9">
    <name type="scientific">Penicillium cinerascens</name>
    <dbReference type="NCBI Taxonomy" id="70096"/>
    <lineage>
        <taxon>Eukaryota</taxon>
        <taxon>Fungi</taxon>
        <taxon>Dikarya</taxon>
        <taxon>Ascomycota</taxon>
        <taxon>Pezizomycotina</taxon>
        <taxon>Eurotiomycetes</taxon>
        <taxon>Eurotiomycetidae</taxon>
        <taxon>Eurotiales</taxon>
        <taxon>Aspergillaceae</taxon>
        <taxon>Penicillium</taxon>
    </lineage>
</organism>
<feature type="region of interest" description="Disordered" evidence="5">
    <location>
        <begin position="62"/>
        <end position="207"/>
    </location>
</feature>
<keyword evidence="4" id="KW-0067">ATP-binding</keyword>
<evidence type="ECO:0000256" key="3">
    <source>
        <dbReference type="ARBA" id="ARBA00022806"/>
    </source>
</evidence>
<feature type="compositionally biased region" description="Basic residues" evidence="5">
    <location>
        <begin position="178"/>
        <end position="187"/>
    </location>
</feature>
<dbReference type="GO" id="GO:0004386">
    <property type="term" value="F:helicase activity"/>
    <property type="evidence" value="ECO:0007669"/>
    <property type="project" value="UniProtKB-KW"/>
</dbReference>
<evidence type="ECO:0000313" key="9">
    <source>
        <dbReference type="Proteomes" id="UP001150904"/>
    </source>
</evidence>
<keyword evidence="3" id="KW-0347">Helicase</keyword>
<gene>
    <name evidence="8" type="ORF">N7498_000743</name>
</gene>
<evidence type="ECO:0000259" key="7">
    <source>
        <dbReference type="PROSITE" id="PS51194"/>
    </source>
</evidence>
<keyword evidence="9" id="KW-1185">Reference proteome</keyword>
<evidence type="ECO:0000256" key="5">
    <source>
        <dbReference type="SAM" id="MobiDB-lite"/>
    </source>
</evidence>
<feature type="compositionally biased region" description="Polar residues" evidence="5">
    <location>
        <begin position="224"/>
        <end position="237"/>
    </location>
</feature>
<feature type="domain" description="Helicase C-terminal" evidence="7">
    <location>
        <begin position="894"/>
        <end position="1043"/>
    </location>
</feature>
<evidence type="ECO:0000256" key="2">
    <source>
        <dbReference type="ARBA" id="ARBA00022801"/>
    </source>
</evidence>
<feature type="compositionally biased region" description="Basic and acidic residues" evidence="5">
    <location>
        <begin position="89"/>
        <end position="98"/>
    </location>
</feature>
<protein>
    <submittedName>
        <fullName evidence="8">Uncharacterized protein</fullName>
    </submittedName>
</protein>
<dbReference type="EMBL" id="JAPQKR010000004">
    <property type="protein sequence ID" value="KAJ5218644.1"/>
    <property type="molecule type" value="Genomic_DNA"/>
</dbReference>
<reference evidence="8" key="1">
    <citation type="submission" date="2022-12" db="EMBL/GenBank/DDBJ databases">
        <authorList>
            <person name="Petersen C."/>
        </authorList>
    </citation>
    <scope>NUCLEOTIDE SEQUENCE</scope>
    <source>
        <strain evidence="8">IBT 15544</strain>
    </source>
</reference>
<dbReference type="InterPro" id="IPR050628">
    <property type="entry name" value="SNF2_RAD54_helicase_TF"/>
</dbReference>
<dbReference type="InterPro" id="IPR038718">
    <property type="entry name" value="SNF2-like_sf"/>
</dbReference>
<keyword evidence="2" id="KW-0378">Hydrolase</keyword>
<sequence length="1093" mass="122844">MEDKIVVKVLETENNEDLSNSFEGPKCQLPVFADSQNEDRKIAVEIEPSTAKVKTELPALTVQLPSQGHDSDIFCPQHEFLEDDPDDEGAARDLDSNDHGNGSDPEWEDIYGSRASNDDDSDGSSGEKIYQSDNERPRSLKAPMPGRMVSVTIPKNETVLEKDASQVPTSVEQATHNAKPRSSRRGIKSLPEPEKDIEVSKEDMTRSMERGLRKLVGHTALTNELYPQSDTSDGNSPESPPKGKPRKATHEEPTQAIENLLARVSVVTGAQKNAAKPAIPTSLQTDKLKALKEIAKIIMDEDPTTDKREISRDWRSLLAASKLFQNKPHMDGVRGWKMVGMKQNILHHQLDGAGWMCKREKAGTIPRGGMLCDVMGLGKSFTTLSCILDGRYKVPDGRMAPTLIIVPSSARPHWHRQISDGFNVNVFGAVCAWTSDTERTYTSNINGLKQFGIVLATHEDVRLSYPSLGLPGVLQSDEEKAQWWTTSFEGQVGLLHRVKWHRIVVDEGHEIRNTDTQLSLAVRTLTGDRKWIVTGTPIFNRKEDFYAYFNFLGVPNCEFYRNFYHSFCKGGEAATQRLVDVLKPLLHRKTYESTYFGRPIIPLRHIKESEKVAEFSNVEKVIYDEILNMGIEEYNGKSKIHALRQFSNHFLVAQAVMKPLVDAIGQALKGPTAEKEGFWDRNSIEIWRFIELLASGKSPTAVSLEAFPNSIAELEPPENRINLKHACIERARNFAAEENWAEYDSLTSGECSGCHAKLKLAQVFLVTSCHLYCKDCYKSLPGHDGISGSQGKICQKCKKEITNAANFHPPEAFLLAGAPSTSFMCPGNKRKRATTRKVSTKKAPKTERTINQNERIDASPGLERSPIEDWIPFLREYHVGANWLGSKMTAVRDIVREWLLEDKDNKIVIFTHFVDSQRILEMVCEEEKWHYAKISGKMGVMDRDDQIQEFQHNKKFQIILSTYGTGGASIDLTAANKCILVDGWWNMARDDQACFRLFRIGQVRDVEFLRIIADGTLDGQRSIDRQMYRMQQSKMKAIHGILGPSAFNNKSAAESFLQNWGTLVKDGLGHITLIRRRNLTTLKEEGTGTEKAK</sequence>
<dbReference type="CDD" id="cd18008">
    <property type="entry name" value="DEXDc_SHPRH-like"/>
    <property type="match status" value="1"/>
</dbReference>
<evidence type="ECO:0000259" key="6">
    <source>
        <dbReference type="PROSITE" id="PS51192"/>
    </source>
</evidence>
<dbReference type="Pfam" id="PF00176">
    <property type="entry name" value="SNF2-rel_dom"/>
    <property type="match status" value="1"/>
</dbReference>
<dbReference type="OrthoDB" id="1699231at2759"/>
<dbReference type="SMART" id="SM00490">
    <property type="entry name" value="HELICc"/>
    <property type="match status" value="1"/>
</dbReference>
<name>A0A9W9TDP8_9EURO</name>
<dbReference type="PANTHER" id="PTHR45626:SF17">
    <property type="entry name" value="HELICASE-LIKE TRANSCRIPTION FACTOR"/>
    <property type="match status" value="1"/>
</dbReference>
<dbReference type="InterPro" id="IPR001650">
    <property type="entry name" value="Helicase_C-like"/>
</dbReference>
<dbReference type="CDD" id="cd18793">
    <property type="entry name" value="SF2_C_SNF"/>
    <property type="match status" value="1"/>
</dbReference>
<dbReference type="PANTHER" id="PTHR45626">
    <property type="entry name" value="TRANSCRIPTION TERMINATION FACTOR 2-RELATED"/>
    <property type="match status" value="1"/>
</dbReference>
<dbReference type="GO" id="GO:0005524">
    <property type="term" value="F:ATP binding"/>
    <property type="evidence" value="ECO:0007669"/>
    <property type="project" value="UniProtKB-KW"/>
</dbReference>
<evidence type="ECO:0000256" key="4">
    <source>
        <dbReference type="ARBA" id="ARBA00022840"/>
    </source>
</evidence>
<dbReference type="Gene3D" id="3.40.50.300">
    <property type="entry name" value="P-loop containing nucleotide triphosphate hydrolases"/>
    <property type="match status" value="1"/>
</dbReference>
<dbReference type="InterPro" id="IPR014001">
    <property type="entry name" value="Helicase_ATP-bd"/>
</dbReference>
<dbReference type="AlphaFoldDB" id="A0A9W9TDP8"/>
<dbReference type="InterPro" id="IPR027417">
    <property type="entry name" value="P-loop_NTPase"/>
</dbReference>
<evidence type="ECO:0000313" key="8">
    <source>
        <dbReference type="EMBL" id="KAJ5218644.1"/>
    </source>
</evidence>
<dbReference type="Gene3D" id="3.40.50.10810">
    <property type="entry name" value="Tandem AAA-ATPase domain"/>
    <property type="match status" value="1"/>
</dbReference>
<dbReference type="GeneID" id="83175106"/>
<dbReference type="RefSeq" id="XP_058313217.1">
    <property type="nucleotide sequence ID" value="XM_058447806.1"/>
</dbReference>
<keyword evidence="1" id="KW-0547">Nucleotide-binding</keyword>
<feature type="region of interest" description="Disordered" evidence="5">
    <location>
        <begin position="224"/>
        <end position="252"/>
    </location>
</feature>
<dbReference type="PROSITE" id="PS51194">
    <property type="entry name" value="HELICASE_CTER"/>
    <property type="match status" value="1"/>
</dbReference>
<comment type="caution">
    <text evidence="8">The sequence shown here is derived from an EMBL/GenBank/DDBJ whole genome shotgun (WGS) entry which is preliminary data.</text>
</comment>
<dbReference type="Proteomes" id="UP001150904">
    <property type="component" value="Unassembled WGS sequence"/>
</dbReference>
<evidence type="ECO:0000256" key="1">
    <source>
        <dbReference type="ARBA" id="ARBA00022741"/>
    </source>
</evidence>
<dbReference type="GO" id="GO:0016787">
    <property type="term" value="F:hydrolase activity"/>
    <property type="evidence" value="ECO:0007669"/>
    <property type="project" value="UniProtKB-KW"/>
</dbReference>
<feature type="compositionally biased region" description="Basic and acidic residues" evidence="5">
    <location>
        <begin position="191"/>
        <end position="207"/>
    </location>
</feature>
<feature type="compositionally biased region" description="Polar residues" evidence="5">
    <location>
        <begin position="166"/>
        <end position="176"/>
    </location>
</feature>
<reference evidence="8" key="2">
    <citation type="journal article" date="2023" name="IMA Fungus">
        <title>Comparative genomic study of the Penicillium genus elucidates a diverse pangenome and 15 lateral gene transfer events.</title>
        <authorList>
            <person name="Petersen C."/>
            <person name="Sorensen T."/>
            <person name="Nielsen M.R."/>
            <person name="Sondergaard T.E."/>
            <person name="Sorensen J.L."/>
            <person name="Fitzpatrick D.A."/>
            <person name="Frisvad J.C."/>
            <person name="Nielsen K.L."/>
        </authorList>
    </citation>
    <scope>NUCLEOTIDE SEQUENCE</scope>
    <source>
        <strain evidence="8">IBT 15544</strain>
    </source>
</reference>
<dbReference type="InterPro" id="IPR049730">
    <property type="entry name" value="SNF2/RAD54-like_C"/>
</dbReference>
<dbReference type="InterPro" id="IPR000330">
    <property type="entry name" value="SNF2_N"/>
</dbReference>
<dbReference type="GO" id="GO:0005634">
    <property type="term" value="C:nucleus"/>
    <property type="evidence" value="ECO:0007669"/>
    <property type="project" value="TreeGrafter"/>
</dbReference>
<dbReference type="SUPFAM" id="SSF52540">
    <property type="entry name" value="P-loop containing nucleoside triphosphate hydrolases"/>
    <property type="match status" value="2"/>
</dbReference>
<dbReference type="Pfam" id="PF00271">
    <property type="entry name" value="Helicase_C"/>
    <property type="match status" value="1"/>
</dbReference>
<feature type="domain" description="Helicase ATP-binding" evidence="6">
    <location>
        <begin position="360"/>
        <end position="555"/>
    </location>
</feature>
<proteinExistence type="predicted"/>
<dbReference type="SMART" id="SM00487">
    <property type="entry name" value="DEXDc"/>
    <property type="match status" value="1"/>
</dbReference>
<dbReference type="GO" id="GO:0006281">
    <property type="term" value="P:DNA repair"/>
    <property type="evidence" value="ECO:0007669"/>
    <property type="project" value="TreeGrafter"/>
</dbReference>